<feature type="compositionally biased region" description="Basic and acidic residues" evidence="1">
    <location>
        <begin position="1"/>
        <end position="11"/>
    </location>
</feature>
<name>A0A3P8CJ55_HELPZ</name>
<evidence type="ECO:0000256" key="1">
    <source>
        <dbReference type="SAM" id="MobiDB-lite"/>
    </source>
</evidence>
<dbReference type="OrthoDB" id="5869104at2759"/>
<reference evidence="4" key="2">
    <citation type="submission" date="2019-09" db="UniProtKB">
        <authorList>
            <consortium name="WormBaseParasite"/>
        </authorList>
    </citation>
    <scope>IDENTIFICATION</scope>
</reference>
<dbReference type="AlphaFoldDB" id="A0A3P8CJ55"/>
<sequence>MVSSCDFDRCSIDSTDPFGAAPFVPLTDAGGDAKSVDRVDADSVGSVSDLRERDEDSEQDEQRMVARRRFSYENIDGVGDDASSDSRGKTDHDSTDDIRDDKENLGQSDRPTVRRQLMNKATDGATVPLGAGDNKNYLRSERSSGKVEATTNSRTEQASAKA</sequence>
<dbReference type="WBParaSite" id="HPBE_0002243301-mRNA-1">
    <property type="protein sequence ID" value="HPBE_0002243301-mRNA-1"/>
    <property type="gene ID" value="HPBE_0002243301"/>
</dbReference>
<keyword evidence="3" id="KW-1185">Reference proteome</keyword>
<reference evidence="2 3" key="1">
    <citation type="submission" date="2018-11" db="EMBL/GenBank/DDBJ databases">
        <authorList>
            <consortium name="Pathogen Informatics"/>
        </authorList>
    </citation>
    <scope>NUCLEOTIDE SEQUENCE [LARGE SCALE GENOMIC DNA]</scope>
</reference>
<feature type="compositionally biased region" description="Basic and acidic residues" evidence="1">
    <location>
        <begin position="84"/>
        <end position="104"/>
    </location>
</feature>
<dbReference type="Proteomes" id="UP000050761">
    <property type="component" value="Unassembled WGS sequence"/>
</dbReference>
<feature type="region of interest" description="Disordered" evidence="1">
    <location>
        <begin position="1"/>
        <end position="162"/>
    </location>
</feature>
<dbReference type="EMBL" id="UZAH01033991">
    <property type="protein sequence ID" value="VDP32581.1"/>
    <property type="molecule type" value="Genomic_DNA"/>
</dbReference>
<gene>
    <name evidence="2" type="ORF">HPBE_LOCUS22432</name>
</gene>
<accession>A0A3P8CJ55</accession>
<feature type="compositionally biased region" description="Polar residues" evidence="1">
    <location>
        <begin position="149"/>
        <end position="162"/>
    </location>
</feature>
<feature type="compositionally biased region" description="Basic and acidic residues" evidence="1">
    <location>
        <begin position="136"/>
        <end position="145"/>
    </location>
</feature>
<evidence type="ECO:0000313" key="3">
    <source>
        <dbReference type="Proteomes" id="UP000050761"/>
    </source>
</evidence>
<evidence type="ECO:0000313" key="2">
    <source>
        <dbReference type="EMBL" id="VDP32581.1"/>
    </source>
</evidence>
<feature type="compositionally biased region" description="Basic and acidic residues" evidence="1">
    <location>
        <begin position="49"/>
        <end position="64"/>
    </location>
</feature>
<proteinExistence type="predicted"/>
<protein>
    <submittedName>
        <fullName evidence="2 4">Uncharacterized protein</fullName>
    </submittedName>
</protein>
<organism evidence="2">
    <name type="scientific">Heligmosomoides polygyrus</name>
    <name type="common">Parasitic roundworm</name>
    <dbReference type="NCBI Taxonomy" id="6339"/>
    <lineage>
        <taxon>Eukaryota</taxon>
        <taxon>Metazoa</taxon>
        <taxon>Ecdysozoa</taxon>
        <taxon>Nematoda</taxon>
        <taxon>Chromadorea</taxon>
        <taxon>Rhabditida</taxon>
        <taxon>Rhabditina</taxon>
        <taxon>Rhabditomorpha</taxon>
        <taxon>Strongyloidea</taxon>
        <taxon>Heligmosomidae</taxon>
        <taxon>Heligmosomoides</taxon>
    </lineage>
</organism>
<evidence type="ECO:0000313" key="4">
    <source>
        <dbReference type="WBParaSite" id="HPBE_0002243301-mRNA-1"/>
    </source>
</evidence>